<dbReference type="Proteomes" id="UP000016761">
    <property type="component" value="Unassembled WGS sequence"/>
</dbReference>
<accession>U4TB58</accession>
<dbReference type="STRING" id="1354303.M917_1213"/>
<gene>
    <name evidence="1" type="ORF">M917_1213</name>
</gene>
<dbReference type="EMBL" id="AUSW01000017">
    <property type="protein sequence ID" value="ERL55969.1"/>
    <property type="molecule type" value="Genomic_DNA"/>
</dbReference>
<keyword evidence="2" id="KW-1185">Reference proteome</keyword>
<dbReference type="RefSeq" id="WP_021813859.1">
    <property type="nucleotide sequence ID" value="NZ_AUSW01000017.1"/>
</dbReference>
<proteinExistence type="predicted"/>
<dbReference type="AlphaFoldDB" id="U4TB58"/>
<evidence type="ECO:0000313" key="2">
    <source>
        <dbReference type="Proteomes" id="UP000016761"/>
    </source>
</evidence>
<sequence length="148" mass="17588">MSLDKIDFEISNYKGLYRVRIKVNETNIFDYEFIDLFKNLLSLVEIGFALQREPVNKIHYFTLTDYNQEVNFKVSPNPPMDWLILGIPTVNNMEKFRFDRLAFCKALKSSIVEFMRDQNMDYLGNPKMPKNLNGYGDEVWKVIGHEWF</sequence>
<evidence type="ECO:0000313" key="1">
    <source>
        <dbReference type="EMBL" id="ERL55969.1"/>
    </source>
</evidence>
<protein>
    <submittedName>
        <fullName evidence="1">Uncharacterized protein</fullName>
    </submittedName>
</protein>
<organism evidence="1 2">
    <name type="scientific">Psychrobacter aquaticus CMS 56</name>
    <dbReference type="NCBI Taxonomy" id="1354303"/>
    <lineage>
        <taxon>Bacteria</taxon>
        <taxon>Pseudomonadati</taxon>
        <taxon>Pseudomonadota</taxon>
        <taxon>Gammaproteobacteria</taxon>
        <taxon>Moraxellales</taxon>
        <taxon>Moraxellaceae</taxon>
        <taxon>Psychrobacter</taxon>
    </lineage>
</organism>
<comment type="caution">
    <text evidence="1">The sequence shown here is derived from an EMBL/GenBank/DDBJ whole genome shotgun (WGS) entry which is preliminary data.</text>
</comment>
<dbReference type="PATRIC" id="fig|1354303.4.peg.1196"/>
<name>U4TB58_9GAMM</name>
<reference evidence="1 2" key="1">
    <citation type="journal article" date="2013" name="Genome Announc.">
        <title>Draft Genome Sequence of Psychrobacter aquaticus Strain CMS 56T, Isolated from a Cyanobacterial Mat Sample Collected from Water Bodies in the McMurdo Dry Valley Region of Antarctica.</title>
        <authorList>
            <person name="Reddy G.S."/>
            <person name="Ara S."/>
            <person name="Singh A."/>
            <person name="Kumar Pinnaka A."/>
            <person name="Shivaji S."/>
        </authorList>
    </citation>
    <scope>NUCLEOTIDE SEQUENCE [LARGE SCALE GENOMIC DNA]</scope>
    <source>
        <strain evidence="1 2">CMS 56</strain>
    </source>
</reference>